<comment type="caution">
    <text evidence="2">The sequence shown here is derived from an EMBL/GenBank/DDBJ whole genome shotgun (WGS) entry which is preliminary data.</text>
</comment>
<dbReference type="GO" id="GO:0016740">
    <property type="term" value="F:transferase activity"/>
    <property type="evidence" value="ECO:0007669"/>
    <property type="project" value="UniProtKB-KW"/>
</dbReference>
<dbReference type="Pfam" id="PF00535">
    <property type="entry name" value="Glycos_transf_2"/>
    <property type="match status" value="1"/>
</dbReference>
<dbReference type="PANTHER" id="PTHR43685:SF2">
    <property type="entry name" value="GLYCOSYLTRANSFERASE 2-LIKE DOMAIN-CONTAINING PROTEIN"/>
    <property type="match status" value="1"/>
</dbReference>
<dbReference type="Proteomes" id="UP000477651">
    <property type="component" value="Unassembled WGS sequence"/>
</dbReference>
<dbReference type="InterPro" id="IPR001173">
    <property type="entry name" value="Glyco_trans_2-like"/>
</dbReference>
<dbReference type="SUPFAM" id="SSF53448">
    <property type="entry name" value="Nucleotide-diphospho-sugar transferases"/>
    <property type="match status" value="1"/>
</dbReference>
<evidence type="ECO:0000259" key="1">
    <source>
        <dbReference type="Pfam" id="PF00535"/>
    </source>
</evidence>
<dbReference type="CDD" id="cd04185">
    <property type="entry name" value="GT_2_like_b"/>
    <property type="match status" value="1"/>
</dbReference>
<keyword evidence="3" id="KW-1185">Reference proteome</keyword>
<gene>
    <name evidence="2" type="ORF">F9B74_06720</name>
</gene>
<protein>
    <submittedName>
        <fullName evidence="2">Glycosyltransferase</fullName>
    </submittedName>
</protein>
<dbReference type="PANTHER" id="PTHR43685">
    <property type="entry name" value="GLYCOSYLTRANSFERASE"/>
    <property type="match status" value="1"/>
</dbReference>
<dbReference type="EMBL" id="JAAGYR010000012">
    <property type="protein sequence ID" value="NEN76016.1"/>
    <property type="molecule type" value="Genomic_DNA"/>
</dbReference>
<dbReference type="AlphaFoldDB" id="A0A6L9Y6S4"/>
<dbReference type="Gene3D" id="3.90.550.10">
    <property type="entry name" value="Spore Coat Polysaccharide Biosynthesis Protein SpsA, Chain A"/>
    <property type="match status" value="1"/>
</dbReference>
<feature type="domain" description="Glycosyltransferase 2-like" evidence="1">
    <location>
        <begin position="9"/>
        <end position="135"/>
    </location>
</feature>
<dbReference type="RefSeq" id="WP_163764542.1">
    <property type="nucleotide sequence ID" value="NZ_JAAGYR010000012.1"/>
</dbReference>
<accession>A0A6L9Y6S4</accession>
<proteinExistence type="predicted"/>
<sequence>MLKKPTICAVVVTFNRKALLLNCLNALKQQTYFLNHIVVIDNASTDGTADFLHENKWINNEFFTFISLPENSGGAGGFYEGIKYATEQGFDYIWLMDDDGLPSPNCLEKLMPYANQNNYIGPLVLDIKQPDQLCFPIRLPGSLVRLNKLDDISSQRTLNLIHGIVIPFNGILLSAQVVKKVGLPKKEYFIWGDDMEYTARMKKYGVDIATVVDAKFYHPKEASLGTPMLFNKLHFNDTSSMIKLYCMCRNNISNHRIYNTFIHEIAFSFKIIWFYLFTKPNLTKLKVAITGIWHGLKGDFTHHKKYLK</sequence>
<keyword evidence="2" id="KW-0808">Transferase</keyword>
<evidence type="ECO:0000313" key="2">
    <source>
        <dbReference type="EMBL" id="NEN76016.1"/>
    </source>
</evidence>
<reference evidence="2 3" key="1">
    <citation type="submission" date="2020-02" db="EMBL/GenBank/DDBJ databases">
        <title>Pelistega sp. NLN82 were isolated from wild rodents of the Hainan Island.</title>
        <authorList>
            <person name="Niu N."/>
            <person name="Zhou J."/>
        </authorList>
    </citation>
    <scope>NUCLEOTIDE SEQUENCE [LARGE SCALE GENOMIC DNA]</scope>
    <source>
        <strain evidence="2 3">NLN82</strain>
    </source>
</reference>
<dbReference type="InterPro" id="IPR050834">
    <property type="entry name" value="Glycosyltransf_2"/>
</dbReference>
<dbReference type="InterPro" id="IPR029044">
    <property type="entry name" value="Nucleotide-diphossugar_trans"/>
</dbReference>
<evidence type="ECO:0000313" key="3">
    <source>
        <dbReference type="Proteomes" id="UP000477651"/>
    </source>
</evidence>
<organism evidence="2 3">
    <name type="scientific">Pelistega ratti</name>
    <dbReference type="NCBI Taxonomy" id="2652177"/>
    <lineage>
        <taxon>Bacteria</taxon>
        <taxon>Pseudomonadati</taxon>
        <taxon>Pseudomonadota</taxon>
        <taxon>Betaproteobacteria</taxon>
        <taxon>Burkholderiales</taxon>
        <taxon>Alcaligenaceae</taxon>
        <taxon>Pelistega</taxon>
    </lineage>
</organism>
<name>A0A6L9Y6S4_9BURK</name>